<dbReference type="EMBL" id="JAGPYM010000010">
    <property type="protein sequence ID" value="KAH6889928.1"/>
    <property type="molecule type" value="Genomic_DNA"/>
</dbReference>
<reference evidence="2 3" key="1">
    <citation type="journal article" date="2021" name="Nat. Commun.">
        <title>Genetic determinants of endophytism in the Arabidopsis root mycobiome.</title>
        <authorList>
            <person name="Mesny F."/>
            <person name="Miyauchi S."/>
            <person name="Thiergart T."/>
            <person name="Pickel B."/>
            <person name="Atanasova L."/>
            <person name="Karlsson M."/>
            <person name="Huettel B."/>
            <person name="Barry K.W."/>
            <person name="Haridas S."/>
            <person name="Chen C."/>
            <person name="Bauer D."/>
            <person name="Andreopoulos W."/>
            <person name="Pangilinan J."/>
            <person name="LaButti K."/>
            <person name="Riley R."/>
            <person name="Lipzen A."/>
            <person name="Clum A."/>
            <person name="Drula E."/>
            <person name="Henrissat B."/>
            <person name="Kohler A."/>
            <person name="Grigoriev I.V."/>
            <person name="Martin F.M."/>
            <person name="Hacquard S."/>
        </authorList>
    </citation>
    <scope>NUCLEOTIDE SEQUENCE [LARGE SCALE GENOMIC DNA]</scope>
    <source>
        <strain evidence="2 3">MPI-CAGE-CH-0241</strain>
    </source>
</reference>
<comment type="caution">
    <text evidence="2">The sequence shown here is derived from an EMBL/GenBank/DDBJ whole genome shotgun (WGS) entry which is preliminary data.</text>
</comment>
<sequence>MSSKKPQQPDPRNTKNCNHHSDNNYLQSCKSMSFGEQIFLITDQFSKQATDIAGTAMPDILPTPPPTPPPPPTSQTQTPSNAVTTGCRSSNARNARIIYAGGVTIELRQINQVNTLDNLNVLPKRWDLAASYLHGNFTQPNMDGSFPTIQRSPDQLLEWAAIVKTNILPIFPILNPSEIDRLLKKHLDDPLALIGDDRLVLFLSLILGMAIKALNGGISAPWNLVCFPLFAEAHLDLETRANSNPIMRIRARAFASLVIQYCGLPPGPHLSAALHAFIQEYGQNVKWDGEVALLFFSLASLIGEHPGLIDVRVLTELMEKTHLPDDGFLQDEFGTTFAAERSYLKCPTLLESKTREIPLSKLCCDQEFVSKLSKYASVQSARRELQTLRFLARSTGPMWTFEINAYVSYIRAAQQLEPADRMRAIETSISFLDKIKQLTPDLHMRYNILWSIISPRCDYMELLFRAPPPSPHANQSFCSIAPVHPGPHIAIPYLPGPYLATIPPDQHLEGPSQYQDTTMAQQGADIMMTQDKE</sequence>
<evidence type="ECO:0000313" key="2">
    <source>
        <dbReference type="EMBL" id="KAH6889928.1"/>
    </source>
</evidence>
<proteinExistence type="predicted"/>
<evidence type="ECO:0000256" key="1">
    <source>
        <dbReference type="SAM" id="MobiDB-lite"/>
    </source>
</evidence>
<feature type="compositionally biased region" description="Polar residues" evidence="1">
    <location>
        <begin position="1"/>
        <end position="16"/>
    </location>
</feature>
<accession>A0A9P8W7A0</accession>
<dbReference type="AlphaFoldDB" id="A0A9P8W7A0"/>
<gene>
    <name evidence="2" type="ORF">B0T10DRAFT_572093</name>
</gene>
<dbReference type="OrthoDB" id="5106737at2759"/>
<evidence type="ECO:0000313" key="3">
    <source>
        <dbReference type="Proteomes" id="UP000777438"/>
    </source>
</evidence>
<keyword evidence="3" id="KW-1185">Reference proteome</keyword>
<feature type="region of interest" description="Disordered" evidence="1">
    <location>
        <begin position="1"/>
        <end position="21"/>
    </location>
</feature>
<dbReference type="Proteomes" id="UP000777438">
    <property type="component" value="Unassembled WGS sequence"/>
</dbReference>
<organism evidence="2 3">
    <name type="scientific">Thelonectria olida</name>
    <dbReference type="NCBI Taxonomy" id="1576542"/>
    <lineage>
        <taxon>Eukaryota</taxon>
        <taxon>Fungi</taxon>
        <taxon>Dikarya</taxon>
        <taxon>Ascomycota</taxon>
        <taxon>Pezizomycotina</taxon>
        <taxon>Sordariomycetes</taxon>
        <taxon>Hypocreomycetidae</taxon>
        <taxon>Hypocreales</taxon>
        <taxon>Nectriaceae</taxon>
        <taxon>Thelonectria</taxon>
    </lineage>
</organism>
<protein>
    <submittedName>
        <fullName evidence="2">Uncharacterized protein</fullName>
    </submittedName>
</protein>
<feature type="compositionally biased region" description="Pro residues" evidence="1">
    <location>
        <begin position="61"/>
        <end position="73"/>
    </location>
</feature>
<feature type="region of interest" description="Disordered" evidence="1">
    <location>
        <begin position="55"/>
        <end position="87"/>
    </location>
</feature>
<name>A0A9P8W7A0_9HYPO</name>